<proteinExistence type="predicted"/>
<feature type="transmembrane region" description="Helical" evidence="4">
    <location>
        <begin position="284"/>
        <end position="302"/>
    </location>
</feature>
<dbReference type="PANTHER" id="PTHR23523">
    <property type="match status" value="1"/>
</dbReference>
<evidence type="ECO:0000256" key="1">
    <source>
        <dbReference type="ARBA" id="ARBA00022692"/>
    </source>
</evidence>
<gene>
    <name evidence="5" type="ORF">GJA_1894</name>
</gene>
<dbReference type="Pfam" id="PF07690">
    <property type="entry name" value="MFS_1"/>
    <property type="match status" value="1"/>
</dbReference>
<dbReference type="SUPFAM" id="SSF103473">
    <property type="entry name" value="MFS general substrate transporter"/>
    <property type="match status" value="1"/>
</dbReference>
<evidence type="ECO:0000256" key="4">
    <source>
        <dbReference type="SAM" id="Phobius"/>
    </source>
</evidence>
<dbReference type="Gene3D" id="1.20.1250.20">
    <property type="entry name" value="MFS general substrate transporter like domains"/>
    <property type="match status" value="1"/>
</dbReference>
<evidence type="ECO:0000256" key="2">
    <source>
        <dbReference type="ARBA" id="ARBA00022989"/>
    </source>
</evidence>
<keyword evidence="3 4" id="KW-0472">Membrane</keyword>
<feature type="transmembrane region" description="Helical" evidence="4">
    <location>
        <begin position="308"/>
        <end position="330"/>
    </location>
</feature>
<dbReference type="PATRIC" id="fig|1349767.4.peg.3664"/>
<dbReference type="OrthoDB" id="5317164at2"/>
<accession>W0V4M4</accession>
<dbReference type="STRING" id="1349767.GJA_1894"/>
<dbReference type="GO" id="GO:0022857">
    <property type="term" value="F:transmembrane transporter activity"/>
    <property type="evidence" value="ECO:0007669"/>
    <property type="project" value="InterPro"/>
</dbReference>
<protein>
    <submittedName>
        <fullName evidence="5">Major Facilitator Superfamily protein</fullName>
    </submittedName>
</protein>
<feature type="transmembrane region" description="Helical" evidence="4">
    <location>
        <begin position="253"/>
        <end position="272"/>
    </location>
</feature>
<evidence type="ECO:0000256" key="3">
    <source>
        <dbReference type="ARBA" id="ARBA00023136"/>
    </source>
</evidence>
<dbReference type="InterPro" id="IPR052524">
    <property type="entry name" value="MFS_Cyanate_Porter"/>
</dbReference>
<dbReference type="Proteomes" id="UP000027604">
    <property type="component" value="Chromosome I"/>
</dbReference>
<feature type="transmembrane region" description="Helical" evidence="4">
    <location>
        <begin position="337"/>
        <end position="360"/>
    </location>
</feature>
<feature type="transmembrane region" description="Helical" evidence="4">
    <location>
        <begin position="52"/>
        <end position="72"/>
    </location>
</feature>
<feature type="transmembrane region" description="Helical" evidence="4">
    <location>
        <begin position="106"/>
        <end position="124"/>
    </location>
</feature>
<feature type="transmembrane region" description="Helical" evidence="4">
    <location>
        <begin position="84"/>
        <end position="100"/>
    </location>
</feature>
<organism evidence="5 6">
    <name type="scientific">Janthinobacterium agaricidamnosum NBRC 102515 = DSM 9628</name>
    <dbReference type="NCBI Taxonomy" id="1349767"/>
    <lineage>
        <taxon>Bacteria</taxon>
        <taxon>Pseudomonadati</taxon>
        <taxon>Pseudomonadota</taxon>
        <taxon>Betaproteobacteria</taxon>
        <taxon>Burkholderiales</taxon>
        <taxon>Oxalobacteraceae</taxon>
        <taxon>Janthinobacterium</taxon>
    </lineage>
</organism>
<evidence type="ECO:0000313" key="5">
    <source>
        <dbReference type="EMBL" id="CDG82530.1"/>
    </source>
</evidence>
<dbReference type="PANTHER" id="PTHR23523:SF2">
    <property type="entry name" value="2-NITROIMIDAZOLE TRANSPORTER"/>
    <property type="match status" value="1"/>
</dbReference>
<dbReference type="KEGG" id="jag:GJA_1894"/>
<feature type="transmembrane region" description="Helical" evidence="4">
    <location>
        <begin position="210"/>
        <end position="233"/>
    </location>
</feature>
<sequence length="418" mass="42846">MARLPAIPTASKRPILMVIGILLIAMNLRAPFTSIAPLLEELRNRYALGAGQAGLLITLPLLAFAAVSPFAAGLARRCGIERTLFGALAVIAAGLLLRAAGGVAPLYAGTVIIGAGIALGNVLLPSLLKRDFPAQAASLTALYVLSMGVAAAASSAIVIPLSHALHADWRLVSRLPLLLTALAALLWLPQLPRRQPPGPQPAAASQPHDAVWRAPIAWQVTAYLGLDCLLYYVGVSWLPSILRDTAAYSTAEAASLHGVLLLATALPGLVLIPLAPRLRDQRAPACLLACSMVVGLLGFVLAPVHALIWIVLFGVGAGGGLVLALALIGLRTANAGGAAALSGMAQCIGYFFAAAGPPLIGKAHQATGGWNAPLSLCACLGVLMAIVGLYAGRNLQIGARQGHSCAPAVPAGTLPQRR</sequence>
<dbReference type="eggNOG" id="COG2807">
    <property type="taxonomic scope" value="Bacteria"/>
</dbReference>
<dbReference type="InterPro" id="IPR011701">
    <property type="entry name" value="MFS"/>
</dbReference>
<dbReference type="InterPro" id="IPR036259">
    <property type="entry name" value="MFS_trans_sf"/>
</dbReference>
<feature type="transmembrane region" description="Helical" evidence="4">
    <location>
        <begin position="136"/>
        <end position="159"/>
    </location>
</feature>
<keyword evidence="2 4" id="KW-1133">Transmembrane helix</keyword>
<dbReference type="AlphaFoldDB" id="W0V4M4"/>
<keyword evidence="1 4" id="KW-0812">Transmembrane</keyword>
<name>W0V4M4_9BURK</name>
<reference evidence="5 6" key="1">
    <citation type="journal article" date="2015" name="Genome Announc.">
        <title>Genome Sequence of Mushroom Soft-Rot Pathogen Janthinobacterium agaricidamnosum.</title>
        <authorList>
            <person name="Graupner K."/>
            <person name="Lackner G."/>
            <person name="Hertweck C."/>
        </authorList>
    </citation>
    <scope>NUCLEOTIDE SEQUENCE [LARGE SCALE GENOMIC DNA]</scope>
    <source>
        <strain evidence="6">NBRC 102515 / DSM 9628</strain>
    </source>
</reference>
<feature type="transmembrane region" description="Helical" evidence="4">
    <location>
        <begin position="372"/>
        <end position="391"/>
    </location>
</feature>
<evidence type="ECO:0000313" key="6">
    <source>
        <dbReference type="Proteomes" id="UP000027604"/>
    </source>
</evidence>
<dbReference type="HOGENOM" id="CLU_038046_1_0_4"/>
<dbReference type="EMBL" id="HG322949">
    <property type="protein sequence ID" value="CDG82530.1"/>
    <property type="molecule type" value="Genomic_DNA"/>
</dbReference>
<dbReference type="RefSeq" id="WP_051780525.1">
    <property type="nucleotide sequence ID" value="NZ_BCTH01000004.1"/>
</dbReference>
<feature type="transmembrane region" description="Helical" evidence="4">
    <location>
        <begin position="171"/>
        <end position="189"/>
    </location>
</feature>
<feature type="transmembrane region" description="Helical" evidence="4">
    <location>
        <begin position="15"/>
        <end position="32"/>
    </location>
</feature>
<keyword evidence="6" id="KW-1185">Reference proteome</keyword>